<gene>
    <name evidence="2" type="ORF">P171DRAFT_247522</name>
</gene>
<organism evidence="2 3">
    <name type="scientific">Karstenula rhodostoma CBS 690.94</name>
    <dbReference type="NCBI Taxonomy" id="1392251"/>
    <lineage>
        <taxon>Eukaryota</taxon>
        <taxon>Fungi</taxon>
        <taxon>Dikarya</taxon>
        <taxon>Ascomycota</taxon>
        <taxon>Pezizomycotina</taxon>
        <taxon>Dothideomycetes</taxon>
        <taxon>Pleosporomycetidae</taxon>
        <taxon>Pleosporales</taxon>
        <taxon>Massarineae</taxon>
        <taxon>Didymosphaeriaceae</taxon>
        <taxon>Karstenula</taxon>
    </lineage>
</organism>
<feature type="region of interest" description="Disordered" evidence="1">
    <location>
        <begin position="1"/>
        <end position="88"/>
    </location>
</feature>
<feature type="compositionally biased region" description="Polar residues" evidence="1">
    <location>
        <begin position="787"/>
        <end position="801"/>
    </location>
</feature>
<feature type="compositionally biased region" description="Low complexity" evidence="1">
    <location>
        <begin position="7"/>
        <end position="29"/>
    </location>
</feature>
<sequence length="1151" mass="123780">MANVERPPSASASAPAAAPMSTPDSTPATGIAALAHAPPVSSPADSEKTVIATESSTSAPPRLRRMNAQPGSGAAVFSTDGGRHPRRNPPFPFPPVIVRSNYNQGVFDFAGYWRKKCPEFYHCFFPNAGWGITDLWDDADIHVESPGFLEDVLGVICRDNMVAITNFAQKWGPLNPEKIDKLAKYTDLMYDANDPFAIVDEIFTEGEQDDCPRQFLYHVAWSLRQAMQTYMAKRQAAQPMSSVGPASNVEPVSPMTNGRATPAELSPGPPVSVGPQSVFPGSLFSGPGLVQSAPNGPLVRQPSFPPSQTQQPIPFGGDAFFTGHHAPVIPGPFPGQPRHAKRHDRSGTNSYIQPQMHGYVENGRMPSGDHLRHPSGPLLNGTVHQYGPPMPDPFNPFPPGARLPSNTSVTSPPMHPNQVAHMQMMPRVAMFPPPGPLPPQLHDPAYQPYAHAPPFMNMSNNIQYAQGRNADAYGIQRSNNQSVKTSGLFNPYGAERPDKAGFATTGPRKGGRGNFSNNAGRGRKYSAGTFDRSLYGSYPSDPPENSMRSGNGQICEGPQFRDRELPVSVARRYFHVPVSSQQPRGASQEFRRPVESNGAAVKSIQYSPQDARSDVNHVNKQQQPDHPSTRGSPEARKAKKNLSIKKSHTAREDQQSEVAEVAHSSTNVAPTVEAGDSTEHDEPTSQDKKTDESAATVHTAPVKEVSSNIADEEPITALEETPTDVVEAAPVNAAGETPIDAADDAPINATMDTIAEEHVAVTSELQHGPPQDSVQAAPESISESISADSQGSLLTSPTKVTLSPPADQVESSHEKPKAISSADDSQGQDVAAVPLAQDETPSDDDQKNDLSFHSAQESQPDGDNDDAQKGPGASATNIDTELPSQAAPNDAQDTVQHHEAAGIQPCEEHDEPEGPHNEDIATTSGLSPTEIAKKQGAKQIESLNPYSKTNKALQKKEKQAKKKEKMKEKKKRGKVEATSKIETHAEVMSTELKGGVQNTNGSKKDPAQDEQSDKCSAQHPVEVQESKEVKLEHVGSPPTMQSHKKNDRQANGATAEGPSIKLAAPQKDSKQTQELEKKPKKAPSKIAVPNLGLLPPKLPPTSAATPPHTAYFSVASPTSEKANVVGTYDKVPQNQQEVEGMRFRPNDGRFF</sequence>
<feature type="compositionally biased region" description="Basic and acidic residues" evidence="1">
    <location>
        <begin position="1002"/>
        <end position="1013"/>
    </location>
</feature>
<feature type="compositionally biased region" description="Basic residues" evidence="1">
    <location>
        <begin position="637"/>
        <end position="648"/>
    </location>
</feature>
<dbReference type="EMBL" id="MU001497">
    <property type="protein sequence ID" value="KAF2447197.1"/>
    <property type="molecule type" value="Genomic_DNA"/>
</dbReference>
<evidence type="ECO:0000256" key="1">
    <source>
        <dbReference type="SAM" id="MobiDB-lite"/>
    </source>
</evidence>
<feature type="compositionally biased region" description="Basic residues" evidence="1">
    <location>
        <begin position="958"/>
        <end position="973"/>
    </location>
</feature>
<feature type="region of interest" description="Disordered" evidence="1">
    <location>
        <begin position="1128"/>
        <end position="1151"/>
    </location>
</feature>
<feature type="compositionally biased region" description="Basic and acidic residues" evidence="1">
    <location>
        <begin position="974"/>
        <end position="985"/>
    </location>
</feature>
<reference evidence="2" key="1">
    <citation type="journal article" date="2020" name="Stud. Mycol.">
        <title>101 Dothideomycetes genomes: a test case for predicting lifestyles and emergence of pathogens.</title>
        <authorList>
            <person name="Haridas S."/>
            <person name="Albert R."/>
            <person name="Binder M."/>
            <person name="Bloem J."/>
            <person name="Labutti K."/>
            <person name="Salamov A."/>
            <person name="Andreopoulos B."/>
            <person name="Baker S."/>
            <person name="Barry K."/>
            <person name="Bills G."/>
            <person name="Bluhm B."/>
            <person name="Cannon C."/>
            <person name="Castanera R."/>
            <person name="Culley D."/>
            <person name="Daum C."/>
            <person name="Ezra D."/>
            <person name="Gonzalez J."/>
            <person name="Henrissat B."/>
            <person name="Kuo A."/>
            <person name="Liang C."/>
            <person name="Lipzen A."/>
            <person name="Lutzoni F."/>
            <person name="Magnuson J."/>
            <person name="Mondo S."/>
            <person name="Nolan M."/>
            <person name="Ohm R."/>
            <person name="Pangilinan J."/>
            <person name="Park H.-J."/>
            <person name="Ramirez L."/>
            <person name="Alfaro M."/>
            <person name="Sun H."/>
            <person name="Tritt A."/>
            <person name="Yoshinaga Y."/>
            <person name="Zwiers L.-H."/>
            <person name="Turgeon B."/>
            <person name="Goodwin S."/>
            <person name="Spatafora J."/>
            <person name="Crous P."/>
            <person name="Grigoriev I."/>
        </authorList>
    </citation>
    <scope>NUCLEOTIDE SEQUENCE</scope>
    <source>
        <strain evidence="2">CBS 690.94</strain>
    </source>
</reference>
<name>A0A9P4PNE0_9PLEO</name>
<feature type="compositionally biased region" description="Polar residues" evidence="1">
    <location>
        <begin position="874"/>
        <end position="894"/>
    </location>
</feature>
<feature type="compositionally biased region" description="Polar residues" evidence="1">
    <location>
        <begin position="941"/>
        <end position="950"/>
    </location>
</feature>
<feature type="region of interest" description="Disordered" evidence="1">
    <location>
        <begin position="482"/>
        <end position="558"/>
    </location>
</feature>
<feature type="compositionally biased region" description="Basic and acidic residues" evidence="1">
    <location>
        <begin position="1139"/>
        <end position="1151"/>
    </location>
</feature>
<dbReference type="Proteomes" id="UP000799764">
    <property type="component" value="Unassembled WGS sequence"/>
</dbReference>
<protein>
    <submittedName>
        <fullName evidence="2">Uncharacterized protein</fullName>
    </submittedName>
</protein>
<feature type="compositionally biased region" description="Low complexity" evidence="1">
    <location>
        <begin position="1089"/>
        <end position="1110"/>
    </location>
</feature>
<feature type="compositionally biased region" description="Basic and acidic residues" evidence="1">
    <location>
        <begin position="1022"/>
        <end position="1033"/>
    </location>
</feature>
<dbReference type="OrthoDB" id="3800936at2759"/>
<feature type="compositionally biased region" description="Basic and acidic residues" evidence="1">
    <location>
        <begin position="1067"/>
        <end position="1077"/>
    </location>
</feature>
<feature type="compositionally biased region" description="Polar residues" evidence="1">
    <location>
        <begin position="618"/>
        <end position="631"/>
    </location>
</feature>
<comment type="caution">
    <text evidence="2">The sequence shown here is derived from an EMBL/GenBank/DDBJ whole genome shotgun (WGS) entry which is preliminary data.</text>
</comment>
<dbReference type="AlphaFoldDB" id="A0A9P4PNE0"/>
<feature type="compositionally biased region" description="Basic and acidic residues" evidence="1">
    <location>
        <begin position="677"/>
        <end position="692"/>
    </location>
</feature>
<keyword evidence="3" id="KW-1185">Reference proteome</keyword>
<feature type="region of interest" description="Disordered" evidence="1">
    <location>
        <begin position="240"/>
        <end position="272"/>
    </location>
</feature>
<evidence type="ECO:0000313" key="3">
    <source>
        <dbReference type="Proteomes" id="UP000799764"/>
    </source>
</evidence>
<proteinExistence type="predicted"/>
<evidence type="ECO:0000313" key="2">
    <source>
        <dbReference type="EMBL" id="KAF2447197.1"/>
    </source>
</evidence>
<feature type="region of interest" description="Disordered" evidence="1">
    <location>
        <begin position="761"/>
        <end position="1111"/>
    </location>
</feature>
<accession>A0A9P4PNE0</accession>
<feature type="region of interest" description="Disordered" evidence="1">
    <location>
        <begin position="579"/>
        <end position="724"/>
    </location>
</feature>